<dbReference type="Proteomes" id="UP000078200">
    <property type="component" value="Unassembled WGS sequence"/>
</dbReference>
<accession>A0A1A9VGP2</accession>
<reference evidence="1" key="1">
    <citation type="submission" date="2020-05" db="UniProtKB">
        <authorList>
            <consortium name="EnsemblMetazoa"/>
        </authorList>
    </citation>
    <scope>IDENTIFICATION</scope>
    <source>
        <strain evidence="1">TTRI</strain>
    </source>
</reference>
<sequence length="178" mass="19589">MANVSMKDVCGKIVSACVPGISRANLLGSSFASPPMSEESLAFQGSVNATNSVSTLSELPNGTPTIQIDPPSHMLSNECLSSCSFLHGGLNEKIVISVCTYITTIIRLNDVKESSSCTNTTCERVMRDIDIYRYDLEVASPTYCNRTDLKKQERETIRLNHPNSKQMLSRDFINQMTN</sequence>
<proteinExistence type="predicted"/>
<dbReference type="VEuPathDB" id="VectorBase:GAUT036615"/>
<dbReference type="EnsemblMetazoa" id="GAUT036615-RA">
    <property type="protein sequence ID" value="GAUT036615-PA"/>
    <property type="gene ID" value="GAUT036615"/>
</dbReference>
<keyword evidence="2" id="KW-1185">Reference proteome</keyword>
<organism evidence="1 2">
    <name type="scientific">Glossina austeni</name>
    <name type="common">Savannah tsetse fly</name>
    <dbReference type="NCBI Taxonomy" id="7395"/>
    <lineage>
        <taxon>Eukaryota</taxon>
        <taxon>Metazoa</taxon>
        <taxon>Ecdysozoa</taxon>
        <taxon>Arthropoda</taxon>
        <taxon>Hexapoda</taxon>
        <taxon>Insecta</taxon>
        <taxon>Pterygota</taxon>
        <taxon>Neoptera</taxon>
        <taxon>Endopterygota</taxon>
        <taxon>Diptera</taxon>
        <taxon>Brachycera</taxon>
        <taxon>Muscomorpha</taxon>
        <taxon>Hippoboscoidea</taxon>
        <taxon>Glossinidae</taxon>
        <taxon>Glossina</taxon>
    </lineage>
</organism>
<evidence type="ECO:0000313" key="1">
    <source>
        <dbReference type="EnsemblMetazoa" id="GAUT036615-PA"/>
    </source>
</evidence>
<protein>
    <submittedName>
        <fullName evidence="1">Uncharacterized protein</fullName>
    </submittedName>
</protein>
<dbReference type="AlphaFoldDB" id="A0A1A9VGP2"/>
<evidence type="ECO:0000313" key="2">
    <source>
        <dbReference type="Proteomes" id="UP000078200"/>
    </source>
</evidence>
<name>A0A1A9VGP2_GLOAU</name>